<evidence type="ECO:0000313" key="2">
    <source>
        <dbReference type="Proteomes" id="UP000015105"/>
    </source>
</evidence>
<dbReference type="EnsemblPlants" id="AET3Gv20214000.1">
    <property type="protein sequence ID" value="AET3Gv20214000.1"/>
    <property type="gene ID" value="AET3Gv20214000"/>
</dbReference>
<dbReference type="Gramene" id="AET3Gv21221700.1">
    <property type="protein sequence ID" value="AET3Gv21221700.1"/>
    <property type="gene ID" value="AET3Gv21221700"/>
</dbReference>
<dbReference type="AlphaFoldDB" id="A0A453E3Z8"/>
<protein>
    <submittedName>
        <fullName evidence="1">Uncharacterized protein</fullName>
    </submittedName>
</protein>
<reference evidence="1" key="5">
    <citation type="journal article" date="2021" name="G3 (Bethesda)">
        <title>Aegilops tauschii genome assembly Aet v5.0 features greater sequence contiguity and improved annotation.</title>
        <authorList>
            <person name="Wang L."/>
            <person name="Zhu T."/>
            <person name="Rodriguez J.C."/>
            <person name="Deal K.R."/>
            <person name="Dubcovsky J."/>
            <person name="McGuire P.E."/>
            <person name="Lux T."/>
            <person name="Spannagl M."/>
            <person name="Mayer K.F.X."/>
            <person name="Baldrich P."/>
            <person name="Meyers B.C."/>
            <person name="Huo N."/>
            <person name="Gu Y.Q."/>
            <person name="Zhou H."/>
            <person name="Devos K.M."/>
            <person name="Bennetzen J.L."/>
            <person name="Unver T."/>
            <person name="Budak H."/>
            <person name="Gulick P.J."/>
            <person name="Galiba G."/>
            <person name="Kalapos B."/>
            <person name="Nelson D.R."/>
            <person name="Li P."/>
            <person name="You F.M."/>
            <person name="Luo M.C."/>
            <person name="Dvorak J."/>
        </authorList>
    </citation>
    <scope>NUCLEOTIDE SEQUENCE [LARGE SCALE GENOMIC DNA]</scope>
    <source>
        <strain evidence="1">cv. AL8/78</strain>
    </source>
</reference>
<sequence>MMGQKSTRYHLKELTRNGDAILCLLGDMKGSFNDALKSLEPLPLPQVTPPAEILATLEMIPDLARGDILRSYGKLILSERLYQALLELPMNFRKEWLLMLE</sequence>
<dbReference type="EnsemblPlants" id="AET3Gv21221700.1">
    <property type="protein sequence ID" value="AET3Gv21221700.1"/>
    <property type="gene ID" value="AET3Gv21221700"/>
</dbReference>
<dbReference type="Gramene" id="AET3Gv20214000.1">
    <property type="protein sequence ID" value="AET3Gv20214000.1"/>
    <property type="gene ID" value="AET3Gv20214000"/>
</dbReference>
<proteinExistence type="predicted"/>
<evidence type="ECO:0000313" key="1">
    <source>
        <dbReference type="EnsemblPlants" id="AET3Gv20214000.1"/>
    </source>
</evidence>
<reference evidence="2" key="2">
    <citation type="journal article" date="2017" name="Nat. Plants">
        <title>The Aegilops tauschii genome reveals multiple impacts of transposons.</title>
        <authorList>
            <person name="Zhao G."/>
            <person name="Zou C."/>
            <person name="Li K."/>
            <person name="Wang K."/>
            <person name="Li T."/>
            <person name="Gao L."/>
            <person name="Zhang X."/>
            <person name="Wang H."/>
            <person name="Yang Z."/>
            <person name="Liu X."/>
            <person name="Jiang W."/>
            <person name="Mao L."/>
            <person name="Kong X."/>
            <person name="Jiao Y."/>
            <person name="Jia J."/>
        </authorList>
    </citation>
    <scope>NUCLEOTIDE SEQUENCE [LARGE SCALE GENOMIC DNA]</scope>
    <source>
        <strain evidence="2">cv. AL8/78</strain>
    </source>
</reference>
<organism evidence="1 2">
    <name type="scientific">Aegilops tauschii subsp. strangulata</name>
    <name type="common">Goatgrass</name>
    <dbReference type="NCBI Taxonomy" id="200361"/>
    <lineage>
        <taxon>Eukaryota</taxon>
        <taxon>Viridiplantae</taxon>
        <taxon>Streptophyta</taxon>
        <taxon>Embryophyta</taxon>
        <taxon>Tracheophyta</taxon>
        <taxon>Spermatophyta</taxon>
        <taxon>Magnoliopsida</taxon>
        <taxon>Liliopsida</taxon>
        <taxon>Poales</taxon>
        <taxon>Poaceae</taxon>
        <taxon>BOP clade</taxon>
        <taxon>Pooideae</taxon>
        <taxon>Triticodae</taxon>
        <taxon>Triticeae</taxon>
        <taxon>Triticinae</taxon>
        <taxon>Aegilops</taxon>
    </lineage>
</organism>
<reference evidence="2" key="1">
    <citation type="journal article" date="2014" name="Science">
        <title>Ancient hybridizations among the ancestral genomes of bread wheat.</title>
        <authorList>
            <consortium name="International Wheat Genome Sequencing Consortium,"/>
            <person name="Marcussen T."/>
            <person name="Sandve S.R."/>
            <person name="Heier L."/>
            <person name="Spannagl M."/>
            <person name="Pfeifer M."/>
            <person name="Jakobsen K.S."/>
            <person name="Wulff B.B."/>
            <person name="Steuernagel B."/>
            <person name="Mayer K.F."/>
            <person name="Olsen O.A."/>
        </authorList>
    </citation>
    <scope>NUCLEOTIDE SEQUENCE [LARGE SCALE GENOMIC DNA]</scope>
    <source>
        <strain evidence="2">cv. AL8/78</strain>
    </source>
</reference>
<name>A0A453E3Z8_AEGTS</name>
<reference evidence="1" key="3">
    <citation type="journal article" date="2017" name="Nature">
        <title>Genome sequence of the progenitor of the wheat D genome Aegilops tauschii.</title>
        <authorList>
            <person name="Luo M.C."/>
            <person name="Gu Y.Q."/>
            <person name="Puiu D."/>
            <person name="Wang H."/>
            <person name="Twardziok S.O."/>
            <person name="Deal K.R."/>
            <person name="Huo N."/>
            <person name="Zhu T."/>
            <person name="Wang L."/>
            <person name="Wang Y."/>
            <person name="McGuire P.E."/>
            <person name="Liu S."/>
            <person name="Long H."/>
            <person name="Ramasamy R.K."/>
            <person name="Rodriguez J.C."/>
            <person name="Van S.L."/>
            <person name="Yuan L."/>
            <person name="Wang Z."/>
            <person name="Xia Z."/>
            <person name="Xiao L."/>
            <person name="Anderson O.D."/>
            <person name="Ouyang S."/>
            <person name="Liang Y."/>
            <person name="Zimin A.V."/>
            <person name="Pertea G."/>
            <person name="Qi P."/>
            <person name="Bennetzen J.L."/>
            <person name="Dai X."/>
            <person name="Dawson M.W."/>
            <person name="Muller H.G."/>
            <person name="Kugler K."/>
            <person name="Rivarola-Duarte L."/>
            <person name="Spannagl M."/>
            <person name="Mayer K.F.X."/>
            <person name="Lu F.H."/>
            <person name="Bevan M.W."/>
            <person name="Leroy P."/>
            <person name="Li P."/>
            <person name="You F.M."/>
            <person name="Sun Q."/>
            <person name="Liu Z."/>
            <person name="Lyons E."/>
            <person name="Wicker T."/>
            <person name="Salzberg S.L."/>
            <person name="Devos K.M."/>
            <person name="Dvorak J."/>
        </authorList>
    </citation>
    <scope>NUCLEOTIDE SEQUENCE [LARGE SCALE GENOMIC DNA]</scope>
    <source>
        <strain evidence="1">cv. AL8/78</strain>
    </source>
</reference>
<reference evidence="1" key="4">
    <citation type="submission" date="2019-03" db="UniProtKB">
        <authorList>
            <consortium name="EnsemblPlants"/>
        </authorList>
    </citation>
    <scope>IDENTIFICATION</scope>
</reference>
<dbReference type="Proteomes" id="UP000015105">
    <property type="component" value="Chromosome 3D"/>
</dbReference>
<keyword evidence="2" id="KW-1185">Reference proteome</keyword>
<accession>A0A453E3Z8</accession>